<proteinExistence type="predicted"/>
<dbReference type="HOGENOM" id="CLU_049751_1_1_1"/>
<dbReference type="AlphaFoldDB" id="A0A086TD02"/>
<evidence type="ECO:0000313" key="2">
    <source>
        <dbReference type="EMBL" id="KFH47234.1"/>
    </source>
</evidence>
<organism evidence="2 3">
    <name type="scientific">Hapsidospora chrysogenum (strain ATCC 11550 / CBS 779.69 / DSM 880 / IAM 14645 / JCM 23072 / IMI 49137)</name>
    <name type="common">Acremonium chrysogenum</name>
    <dbReference type="NCBI Taxonomy" id="857340"/>
    <lineage>
        <taxon>Eukaryota</taxon>
        <taxon>Fungi</taxon>
        <taxon>Dikarya</taxon>
        <taxon>Ascomycota</taxon>
        <taxon>Pezizomycotina</taxon>
        <taxon>Sordariomycetes</taxon>
        <taxon>Hypocreomycetidae</taxon>
        <taxon>Hypocreales</taxon>
        <taxon>Bionectriaceae</taxon>
        <taxon>Hapsidospora</taxon>
    </lineage>
</organism>
<protein>
    <submittedName>
        <fullName evidence="2">Uncharacterized protein</fullName>
    </submittedName>
</protein>
<dbReference type="EMBL" id="JPKY01000011">
    <property type="protein sequence ID" value="KFH47234.1"/>
    <property type="molecule type" value="Genomic_DNA"/>
</dbReference>
<feature type="region of interest" description="Disordered" evidence="1">
    <location>
        <begin position="1"/>
        <end position="96"/>
    </location>
</feature>
<evidence type="ECO:0000313" key="3">
    <source>
        <dbReference type="Proteomes" id="UP000029964"/>
    </source>
</evidence>
<sequence length="240" mass="27560">MPFVHPARKRRRSSDDEEDDGVAPVFSHINPKQQGHPYFLDQPHSDRPRKTLPLPAKRTRISRDGLYNQQNDDKHRRRYPRDQAASPGVKSRPSGMLTPCHICSSRPTRKNHLDSFAYCQGCGEWTCYICIRECQGWSVNEGSLVSEQEALSRSFQMRDDDGDPIRQNYGDSNDNYESDTSSRIDHTEEEEHSQQDKEEWSWKARGHQSIICRRCCVEQRELGGEVACWACHLALDGAVG</sequence>
<gene>
    <name evidence="2" type="ORF">ACRE_019240</name>
</gene>
<feature type="compositionally biased region" description="Polar residues" evidence="1">
    <location>
        <begin position="169"/>
        <end position="179"/>
    </location>
</feature>
<feature type="compositionally biased region" description="Basic residues" evidence="1">
    <location>
        <begin position="1"/>
        <end position="12"/>
    </location>
</feature>
<dbReference type="OrthoDB" id="5377226at2759"/>
<accession>A0A086TD02</accession>
<feature type="region of interest" description="Disordered" evidence="1">
    <location>
        <begin position="156"/>
        <end position="200"/>
    </location>
</feature>
<keyword evidence="3" id="KW-1185">Reference proteome</keyword>
<evidence type="ECO:0000256" key="1">
    <source>
        <dbReference type="SAM" id="MobiDB-lite"/>
    </source>
</evidence>
<dbReference type="Proteomes" id="UP000029964">
    <property type="component" value="Unassembled WGS sequence"/>
</dbReference>
<comment type="caution">
    <text evidence="2">The sequence shown here is derived from an EMBL/GenBank/DDBJ whole genome shotgun (WGS) entry which is preliminary data.</text>
</comment>
<reference evidence="3" key="1">
    <citation type="journal article" date="2014" name="Genome Announc.">
        <title>Genome sequence and annotation of Acremonium chrysogenum, producer of the beta-lactam antibiotic cephalosporin C.</title>
        <authorList>
            <person name="Terfehr D."/>
            <person name="Dahlmann T.A."/>
            <person name="Specht T."/>
            <person name="Zadra I."/>
            <person name="Kuernsteiner H."/>
            <person name="Kueck U."/>
        </authorList>
    </citation>
    <scope>NUCLEOTIDE SEQUENCE [LARGE SCALE GENOMIC DNA]</scope>
    <source>
        <strain evidence="3">ATCC 11550 / CBS 779.69 / DSM 880 / IAM 14645 / JCM 23072 / IMI 49137</strain>
    </source>
</reference>
<name>A0A086TD02_HAPC1</name>